<dbReference type="GO" id="GO:0005886">
    <property type="term" value="C:plasma membrane"/>
    <property type="evidence" value="ECO:0007669"/>
    <property type="project" value="TreeGrafter"/>
</dbReference>
<dbReference type="AlphaFoldDB" id="A0A3T0N308"/>
<organism evidence="6 7">
    <name type="scientific">Parasedimentitalea marina</name>
    <dbReference type="NCBI Taxonomy" id="2483033"/>
    <lineage>
        <taxon>Bacteria</taxon>
        <taxon>Pseudomonadati</taxon>
        <taxon>Pseudomonadota</taxon>
        <taxon>Alphaproteobacteria</taxon>
        <taxon>Rhodobacterales</taxon>
        <taxon>Paracoccaceae</taxon>
        <taxon>Parasedimentitalea</taxon>
    </lineage>
</organism>
<dbReference type="GO" id="GO:0046583">
    <property type="term" value="F:monoatomic cation efflux transmembrane transporter activity"/>
    <property type="evidence" value="ECO:0007669"/>
    <property type="project" value="TreeGrafter"/>
</dbReference>
<feature type="transmembrane region" description="Helical" evidence="5">
    <location>
        <begin position="12"/>
        <end position="31"/>
    </location>
</feature>
<dbReference type="Gene3D" id="1.50.10.150">
    <property type="entry name" value="Voltage-dependent anion channel"/>
    <property type="match status" value="1"/>
</dbReference>
<dbReference type="InterPro" id="IPR004695">
    <property type="entry name" value="SLAC1/Mae1/Ssu1/TehA"/>
</dbReference>
<keyword evidence="3 5" id="KW-1133">Transmembrane helix</keyword>
<evidence type="ECO:0000256" key="2">
    <source>
        <dbReference type="ARBA" id="ARBA00022692"/>
    </source>
</evidence>
<evidence type="ECO:0000313" key="6">
    <source>
        <dbReference type="EMBL" id="AZV78381.1"/>
    </source>
</evidence>
<dbReference type="CDD" id="cd09322">
    <property type="entry name" value="TDT_TehA_like"/>
    <property type="match status" value="1"/>
</dbReference>
<dbReference type="EMBL" id="CP033219">
    <property type="protein sequence ID" value="AZV78381.1"/>
    <property type="molecule type" value="Genomic_DNA"/>
</dbReference>
<accession>A0A3T0N308</accession>
<feature type="transmembrane region" description="Helical" evidence="5">
    <location>
        <begin position="258"/>
        <end position="277"/>
    </location>
</feature>
<keyword evidence="4 5" id="KW-0472">Membrane</keyword>
<evidence type="ECO:0000256" key="4">
    <source>
        <dbReference type="ARBA" id="ARBA00023136"/>
    </source>
</evidence>
<dbReference type="RefSeq" id="WP_127748943.1">
    <property type="nucleotide sequence ID" value="NZ_CP033219.1"/>
</dbReference>
<feature type="transmembrane region" description="Helical" evidence="5">
    <location>
        <begin position="43"/>
        <end position="64"/>
    </location>
</feature>
<name>A0A3T0N308_9RHOB</name>
<keyword evidence="7" id="KW-1185">Reference proteome</keyword>
<sequence>MGIDNLAAFLRRAPSAMFPICLGVLGAGLLWRKAAETLGAPTVIGEVWLALAIVLSSVCAALYARKLALHPTAILDDLGPVPARAAVSAASMCMMLTAAALVPYTTELAALLLLVGVSHHLIHAVMVLWVLAHSPPEERVINPTLYLPFVGQIVAPIAGVPLGFWTASAVIYWSAVAAWAVITAFSLQRILSAPIPKSLRQGMVIFLAPCGVGVISADLLNATWSPTMMHIFGVAETGFAIWLATRIGWLIAGGWTPAWGAFTFPTVSLAGAAMIFFDRVAGGALSVLSWPFILGCSAIVLFVLVRAIKAAVAGQHFF</sequence>
<dbReference type="InterPro" id="IPR052951">
    <property type="entry name" value="Tellurite_res_ion_channel"/>
</dbReference>
<evidence type="ECO:0000313" key="7">
    <source>
        <dbReference type="Proteomes" id="UP000283063"/>
    </source>
</evidence>
<feature type="transmembrane region" description="Helical" evidence="5">
    <location>
        <begin position="110"/>
        <end position="132"/>
    </location>
</feature>
<dbReference type="Pfam" id="PF03595">
    <property type="entry name" value="SLAC1"/>
    <property type="match status" value="1"/>
</dbReference>
<dbReference type="OrthoDB" id="7835091at2"/>
<feature type="transmembrane region" description="Helical" evidence="5">
    <location>
        <begin position="289"/>
        <end position="308"/>
    </location>
</feature>
<dbReference type="KEGG" id="sedi:EBB79_11165"/>
<evidence type="ECO:0000256" key="1">
    <source>
        <dbReference type="ARBA" id="ARBA00004141"/>
    </source>
</evidence>
<reference evidence="6 7" key="1">
    <citation type="submission" date="2018-10" db="EMBL/GenBank/DDBJ databases">
        <title>Parasedimentitalea marina sp. nov., a psychrophilic bacterium isolated from deep seawater of the New Britain Trench.</title>
        <authorList>
            <person name="Cao J."/>
        </authorList>
    </citation>
    <scope>NUCLEOTIDE SEQUENCE [LARGE SCALE GENOMIC DNA]</scope>
    <source>
        <strain evidence="6 7">W43</strain>
    </source>
</reference>
<dbReference type="InterPro" id="IPR038665">
    <property type="entry name" value="Voltage-dep_anion_channel_sf"/>
</dbReference>
<comment type="subcellular location">
    <subcellularLocation>
        <location evidence="1">Membrane</location>
        <topology evidence="1">Multi-pass membrane protein</topology>
    </subcellularLocation>
</comment>
<evidence type="ECO:0000256" key="5">
    <source>
        <dbReference type="SAM" id="Phobius"/>
    </source>
</evidence>
<evidence type="ECO:0000256" key="3">
    <source>
        <dbReference type="ARBA" id="ARBA00022989"/>
    </source>
</evidence>
<dbReference type="PANTHER" id="PTHR37955">
    <property type="entry name" value="TELLURITE RESISTANCE PROTEIN TEHA"/>
    <property type="match status" value="1"/>
</dbReference>
<feature type="transmembrane region" description="Helical" evidence="5">
    <location>
        <begin position="203"/>
        <end position="224"/>
    </location>
</feature>
<dbReference type="PANTHER" id="PTHR37955:SF1">
    <property type="entry name" value="DEP DOMAIN-CONTAINING PROTEIN"/>
    <property type="match status" value="1"/>
</dbReference>
<feature type="transmembrane region" description="Helical" evidence="5">
    <location>
        <begin position="144"/>
        <end position="164"/>
    </location>
</feature>
<dbReference type="Proteomes" id="UP000283063">
    <property type="component" value="Chromosome"/>
</dbReference>
<feature type="transmembrane region" description="Helical" evidence="5">
    <location>
        <begin position="85"/>
        <end position="104"/>
    </location>
</feature>
<feature type="transmembrane region" description="Helical" evidence="5">
    <location>
        <begin position="170"/>
        <end position="191"/>
    </location>
</feature>
<protein>
    <recommendedName>
        <fullName evidence="8">Tellurium resistance protein</fullName>
    </recommendedName>
</protein>
<keyword evidence="2 5" id="KW-0812">Transmembrane</keyword>
<feature type="transmembrane region" description="Helical" evidence="5">
    <location>
        <begin position="230"/>
        <end position="251"/>
    </location>
</feature>
<gene>
    <name evidence="6" type="ORF">EBB79_11165</name>
</gene>
<proteinExistence type="predicted"/>
<evidence type="ECO:0008006" key="8">
    <source>
        <dbReference type="Google" id="ProtNLM"/>
    </source>
</evidence>